<dbReference type="Gene3D" id="3.30.70.1320">
    <property type="entry name" value="Multidrug efflux transporter AcrB pore domain like"/>
    <property type="match status" value="1"/>
</dbReference>
<dbReference type="NCBIfam" id="TIGR00915">
    <property type="entry name" value="2A0602"/>
    <property type="match status" value="1"/>
</dbReference>
<dbReference type="OrthoDB" id="9176627at2"/>
<evidence type="ECO:0000256" key="3">
    <source>
        <dbReference type="ARBA" id="ARBA00022448"/>
    </source>
</evidence>
<dbReference type="Proteomes" id="UP000238605">
    <property type="component" value="Unassembled WGS sequence"/>
</dbReference>
<keyword evidence="4" id="KW-1003">Cell membrane</keyword>
<dbReference type="FunFam" id="1.20.1640.10:FF:000001">
    <property type="entry name" value="Efflux pump membrane transporter"/>
    <property type="match status" value="1"/>
</dbReference>
<protein>
    <recommendedName>
        <fullName evidence="9">Efflux pump membrane transporter</fullName>
    </recommendedName>
</protein>
<dbReference type="NCBIfam" id="NF000282">
    <property type="entry name" value="RND_permease_1"/>
    <property type="match status" value="1"/>
</dbReference>
<reference evidence="11 12" key="1">
    <citation type="submission" date="2018-02" db="EMBL/GenBank/DDBJ databases">
        <title>Reclassifiation of [Polyangium] brachysporum DSM 7029 as Guopingzhaonella breviflexa gen. nov., sp. nov., a member of the family Comamonadaceae.</title>
        <authorList>
            <person name="Tang B."/>
        </authorList>
    </citation>
    <scope>NUCLEOTIDE SEQUENCE [LARGE SCALE GENOMIC DNA]</scope>
    <source>
        <strain evidence="11 12">BCRC 80649</strain>
    </source>
</reference>
<dbReference type="PANTHER" id="PTHR32063:SF11">
    <property type="entry name" value="CATION OR DRUG EFFLUX SYSTEM PROTEIN"/>
    <property type="match status" value="1"/>
</dbReference>
<organism evidence="11 12">
    <name type="scientific">Caldimonas caldifontis</name>
    <dbReference type="NCBI Taxonomy" id="1452508"/>
    <lineage>
        <taxon>Bacteria</taxon>
        <taxon>Pseudomonadati</taxon>
        <taxon>Pseudomonadota</taxon>
        <taxon>Betaproteobacteria</taxon>
        <taxon>Burkholderiales</taxon>
        <taxon>Sphaerotilaceae</taxon>
        <taxon>Caldimonas</taxon>
    </lineage>
</organism>
<dbReference type="PRINTS" id="PR00702">
    <property type="entry name" value="ACRIFLAVINRP"/>
</dbReference>
<dbReference type="EMBL" id="PSNX01000005">
    <property type="protein sequence ID" value="PPE66838.1"/>
    <property type="molecule type" value="Genomic_DNA"/>
</dbReference>
<dbReference type="InterPro" id="IPR027463">
    <property type="entry name" value="AcrB_DN_DC_subdom"/>
</dbReference>
<keyword evidence="6 9" id="KW-0812">Transmembrane</keyword>
<feature type="transmembrane region" description="Helical" evidence="9">
    <location>
        <begin position="899"/>
        <end position="919"/>
    </location>
</feature>
<proteinExistence type="inferred from homology"/>
<evidence type="ECO:0000256" key="9">
    <source>
        <dbReference type="RuleBase" id="RU364070"/>
    </source>
</evidence>
<evidence type="ECO:0000313" key="11">
    <source>
        <dbReference type="EMBL" id="PPE66838.1"/>
    </source>
</evidence>
<feature type="transmembrane region" description="Helical" evidence="9">
    <location>
        <begin position="12"/>
        <end position="31"/>
    </location>
</feature>
<dbReference type="GO" id="GO:0009636">
    <property type="term" value="P:response to toxic substance"/>
    <property type="evidence" value="ECO:0007669"/>
    <property type="project" value="UniProtKB-ARBA"/>
</dbReference>
<feature type="transmembrane region" description="Helical" evidence="9">
    <location>
        <begin position="1006"/>
        <end position="1028"/>
    </location>
</feature>
<name>A0A2S5SW43_9BURK</name>
<feature type="transmembrane region" description="Helical" evidence="9">
    <location>
        <begin position="872"/>
        <end position="892"/>
    </location>
</feature>
<dbReference type="Gene3D" id="3.30.70.1440">
    <property type="entry name" value="Multidrug efflux transporter AcrB pore domain"/>
    <property type="match status" value="1"/>
</dbReference>
<feature type="transmembrane region" description="Helical" evidence="9">
    <location>
        <begin position="539"/>
        <end position="559"/>
    </location>
</feature>
<dbReference type="Gene3D" id="3.30.2090.10">
    <property type="entry name" value="Multidrug efflux transporter AcrB TolC docking domain, DN and DC subdomains"/>
    <property type="match status" value="2"/>
</dbReference>
<evidence type="ECO:0000256" key="4">
    <source>
        <dbReference type="ARBA" id="ARBA00022475"/>
    </source>
</evidence>
<keyword evidence="12" id="KW-1185">Reference proteome</keyword>
<evidence type="ECO:0000313" key="12">
    <source>
        <dbReference type="Proteomes" id="UP000238605"/>
    </source>
</evidence>
<dbReference type="SUPFAM" id="SSF82714">
    <property type="entry name" value="Multidrug efflux transporter AcrB TolC docking domain, DN and DC subdomains"/>
    <property type="match status" value="2"/>
</dbReference>
<feature type="domain" description="SSD" evidence="10">
    <location>
        <begin position="372"/>
        <end position="498"/>
    </location>
</feature>
<dbReference type="InterPro" id="IPR004764">
    <property type="entry name" value="MdtF-like"/>
</dbReference>
<dbReference type="RefSeq" id="WP_104302136.1">
    <property type="nucleotide sequence ID" value="NZ_PSNX01000005.1"/>
</dbReference>
<feature type="transmembrane region" description="Helical" evidence="9">
    <location>
        <begin position="974"/>
        <end position="994"/>
    </location>
</feature>
<evidence type="ECO:0000256" key="1">
    <source>
        <dbReference type="ARBA" id="ARBA00004429"/>
    </source>
</evidence>
<dbReference type="SUPFAM" id="SSF82693">
    <property type="entry name" value="Multidrug efflux transporter AcrB pore domain, PN1, PN2, PC1 and PC2 subdomains"/>
    <property type="match status" value="3"/>
</dbReference>
<dbReference type="AlphaFoldDB" id="A0A2S5SW43"/>
<dbReference type="SUPFAM" id="SSF82866">
    <property type="entry name" value="Multidrug efflux transporter AcrB transmembrane domain"/>
    <property type="match status" value="2"/>
</dbReference>
<evidence type="ECO:0000256" key="5">
    <source>
        <dbReference type="ARBA" id="ARBA00022519"/>
    </source>
</evidence>
<keyword evidence="7 9" id="KW-1133">Transmembrane helix</keyword>
<evidence type="ECO:0000256" key="2">
    <source>
        <dbReference type="ARBA" id="ARBA00010942"/>
    </source>
</evidence>
<feature type="transmembrane region" description="Helical" evidence="9">
    <location>
        <begin position="369"/>
        <end position="390"/>
    </location>
</feature>
<keyword evidence="5 9" id="KW-0997">Cell inner membrane</keyword>
<keyword evidence="8 9" id="KW-0472">Membrane</keyword>
<dbReference type="Gene3D" id="1.20.1640.10">
    <property type="entry name" value="Multidrug efflux transporter AcrB transmembrane domain"/>
    <property type="match status" value="2"/>
</dbReference>
<dbReference type="Gene3D" id="3.30.70.1430">
    <property type="entry name" value="Multidrug efflux transporter AcrB pore domain"/>
    <property type="match status" value="2"/>
</dbReference>
<dbReference type="PANTHER" id="PTHR32063">
    <property type="match status" value="1"/>
</dbReference>
<dbReference type="GO" id="GO:0005886">
    <property type="term" value="C:plasma membrane"/>
    <property type="evidence" value="ECO:0007669"/>
    <property type="project" value="UniProtKB-SubCell"/>
</dbReference>
<comment type="caution">
    <text evidence="11">The sequence shown here is derived from an EMBL/GenBank/DDBJ whole genome shotgun (WGS) entry which is preliminary data.</text>
</comment>
<comment type="similarity">
    <text evidence="2 9">Belongs to the resistance-nodulation-cell division (RND) (TC 2.A.6) family.</text>
</comment>
<evidence type="ECO:0000256" key="8">
    <source>
        <dbReference type="ARBA" id="ARBA00023136"/>
    </source>
</evidence>
<dbReference type="PROSITE" id="PS50156">
    <property type="entry name" value="SSD"/>
    <property type="match status" value="1"/>
</dbReference>
<evidence type="ECO:0000259" key="10">
    <source>
        <dbReference type="PROSITE" id="PS50156"/>
    </source>
</evidence>
<evidence type="ECO:0000256" key="6">
    <source>
        <dbReference type="ARBA" id="ARBA00022692"/>
    </source>
</evidence>
<keyword evidence="3 9" id="KW-0813">Transport</keyword>
<dbReference type="GO" id="GO:0042910">
    <property type="term" value="F:xenobiotic transmembrane transporter activity"/>
    <property type="evidence" value="ECO:0007669"/>
    <property type="project" value="TreeGrafter"/>
</dbReference>
<comment type="subcellular location">
    <subcellularLocation>
        <location evidence="1 9">Cell inner membrane</location>
        <topology evidence="1 9">Multi-pass membrane protein</topology>
    </subcellularLocation>
</comment>
<evidence type="ECO:0000256" key="7">
    <source>
        <dbReference type="ARBA" id="ARBA00022989"/>
    </source>
</evidence>
<feature type="transmembrane region" description="Helical" evidence="9">
    <location>
        <begin position="437"/>
        <end position="461"/>
    </location>
</feature>
<feature type="transmembrane region" description="Helical" evidence="9">
    <location>
        <begin position="473"/>
        <end position="500"/>
    </location>
</feature>
<dbReference type="Pfam" id="PF00873">
    <property type="entry name" value="ACR_tran"/>
    <property type="match status" value="1"/>
</dbReference>
<sequence length="1048" mass="112195">MNSRFFIERPIFAAVLSIIIVLAGLVSMRALPIAQYPEIAPPTVTITASYPGASAETLATTVAAPIEEQLSGIEGLQYFNSSASSNGTVEITATFEVGTDIDKATFNVNNRVQLASPRLPDEVRRNGVVVAKRSNNFLLVIALNSPQRTHDELFLSNYATLNILDELKRIPGAADVLIFGARDYSMRVWLNPDRMAQLGVTPADVAAAISAQNAQYAAGKIGAEPAPPGQEIGYTVTARGRLLRAEEFGDIILRSGGPGGVLRLKDVARVELGAQSYDQTSNVNGLPSIAIGVFLQSGANALDVGDAVKAKLEELKRERFPEDVDYLIPYDTTLFVSASIGEVAKTVIEAALIVLVVVFVFLQTWRATIIPMLAVPVSLIGTFAGLWLLGFSINTLTLFAMVLAIGIVVDDAIIVIENVERLMREEKMSPFAAAIEAMREVSGAVVGIVLVLCAVFIPVAFMGGIAGQLYRQFAVTVAISVVLSGVVALTLTPALCALLLKPHEHDGPTRGERFFAPFNRGFNWLTARFLGGVNLALKYRAVAIGAFVLMLGAAALLLAKVPGSFVPDEDQGYIIASAVLPDGATLARTERTTDLLRQMNADNPAIHSFFAINGFDFIGGGAKSNAATIFVPMKPWEERQQSSQELARAVSGMGFALPDGIAFAFNPPAIMGLGQAGGFEVYVQGRTEPDPKKLAQVTQDFMAALEAHPAVTGLNTFYRPTVPQLRVEVDREKALALGVPVNEVFAALQAQMGSLYVNDFNRQGRTYRVTLQADAPYRAKPEDLGRLFVRSQTTGQMVALKSLIHVEDIIGPEQIERYNGYIAAKIFGNAAPGFSSGEAIAAVEQVARETLPPGYGIEWTGQAFQEKRTGNASVFAFGFALIMVYLILAALYERWGVPMAVLLAVPFAVTGALLLVFLRGMENDIYFQIGLVVLIGLAAKNAILIAEFAMQGMERGLSAVAAAREAARLRFRPIVMTSLAFGLGVVPLMIATGAGAAARQSMGTGVFGGMLVATFIAPIFIPLFYTLLARKPRPQHSHAPGSTEEVPV</sequence>
<dbReference type="GO" id="GO:0015562">
    <property type="term" value="F:efflux transmembrane transporter activity"/>
    <property type="evidence" value="ECO:0007669"/>
    <property type="project" value="InterPro"/>
</dbReference>
<feature type="transmembrane region" description="Helical" evidence="9">
    <location>
        <begin position="925"/>
        <end position="946"/>
    </location>
</feature>
<dbReference type="InterPro" id="IPR001036">
    <property type="entry name" value="Acrflvin-R"/>
</dbReference>
<feature type="transmembrane region" description="Helical" evidence="9">
    <location>
        <begin position="396"/>
        <end position="416"/>
    </location>
</feature>
<gene>
    <name evidence="11" type="ORF">C1704_07600</name>
</gene>
<dbReference type="FunFam" id="3.30.70.1430:FF:000001">
    <property type="entry name" value="Efflux pump membrane transporter"/>
    <property type="match status" value="1"/>
</dbReference>
<accession>A0A2S5SW43</accession>
<dbReference type="InterPro" id="IPR000731">
    <property type="entry name" value="SSD"/>
</dbReference>
<feature type="transmembrane region" description="Helical" evidence="9">
    <location>
        <begin position="343"/>
        <end position="362"/>
    </location>
</feature>